<dbReference type="AlphaFoldDB" id="A0ABD7XNB3"/>
<name>A0ABD7XNB3_ENTFL</name>
<sequence>MFKAVGKDSLKIYVVEDTKALVFQKLKEKYPDTAINKAVFPEALFIQETKK</sequence>
<protein>
    <submittedName>
        <fullName evidence="1">Uncharacterized protein</fullName>
    </submittedName>
</protein>
<accession>A0ABD7XNB3</accession>
<evidence type="ECO:0000313" key="2">
    <source>
        <dbReference type="Proteomes" id="UP001222182"/>
    </source>
</evidence>
<dbReference type="EMBL" id="CP119528">
    <property type="protein sequence ID" value="WER42808.1"/>
    <property type="molecule type" value="Genomic_DNA"/>
</dbReference>
<dbReference type="Proteomes" id="UP001222182">
    <property type="component" value="Chromosome"/>
</dbReference>
<organism evidence="1 2">
    <name type="scientific">Enterococcus faecalis</name>
    <name type="common">Streptococcus faecalis</name>
    <dbReference type="NCBI Taxonomy" id="1351"/>
    <lineage>
        <taxon>Bacteria</taxon>
        <taxon>Bacillati</taxon>
        <taxon>Bacillota</taxon>
        <taxon>Bacilli</taxon>
        <taxon>Lactobacillales</taxon>
        <taxon>Enterococcaceae</taxon>
        <taxon>Enterococcus</taxon>
    </lineage>
</organism>
<proteinExistence type="predicted"/>
<evidence type="ECO:0000313" key="1">
    <source>
        <dbReference type="EMBL" id="WER42808.1"/>
    </source>
</evidence>
<reference evidence="1 2" key="1">
    <citation type="submission" date="2023-03" db="EMBL/GenBank/DDBJ databases">
        <title>Complete genome sequence of an Enterococcus faecalis urinary isolate.</title>
        <authorList>
            <person name="Brauer A.L."/>
            <person name="Armbruster C.E."/>
        </authorList>
    </citation>
    <scope>NUCLEOTIDE SEQUENCE [LARGE SCALE GENOMIC DNA]</scope>
    <source>
        <strain evidence="1 2">3143</strain>
    </source>
</reference>
<gene>
    <name evidence="1" type="ORF">P0083_00320</name>
</gene>
<dbReference type="RefSeq" id="WP_002389151.1">
    <property type="nucleotide sequence ID" value="NZ_BLPO01000007.1"/>
</dbReference>